<dbReference type="AlphaFoldDB" id="A0A1Y1CEB2"/>
<keyword evidence="2" id="KW-1185">Reference proteome</keyword>
<protein>
    <submittedName>
        <fullName evidence="1">Uncharacterized protein</fullName>
    </submittedName>
</protein>
<reference evidence="2" key="2">
    <citation type="journal article" date="2020" name="Antonie Van Leeuwenhoek">
        <title>Labilibaculum antarcticum sp. nov., a novel facultative anaerobic, psychrotorelant bacterium isolated from marine sediment of Antarctica.</title>
        <authorList>
            <person name="Watanabe M."/>
            <person name="Kojima H."/>
            <person name="Fukui M."/>
        </authorList>
    </citation>
    <scope>NUCLEOTIDE SEQUENCE [LARGE SCALE GENOMIC DNA]</scope>
    <source>
        <strain evidence="2">SPP2</strain>
    </source>
</reference>
<gene>
    <name evidence="1" type="ORF">ALGA_0255</name>
</gene>
<dbReference type="KEGG" id="mbas:ALGA_0255"/>
<organism evidence="1 2">
    <name type="scientific">Labilibaculum antarcticum</name>
    <dbReference type="NCBI Taxonomy" id="1717717"/>
    <lineage>
        <taxon>Bacteria</taxon>
        <taxon>Pseudomonadati</taxon>
        <taxon>Bacteroidota</taxon>
        <taxon>Bacteroidia</taxon>
        <taxon>Marinilabiliales</taxon>
        <taxon>Marinifilaceae</taxon>
        <taxon>Labilibaculum</taxon>
    </lineage>
</organism>
<accession>A0A1Y1CEB2</accession>
<evidence type="ECO:0000313" key="2">
    <source>
        <dbReference type="Proteomes" id="UP000218267"/>
    </source>
</evidence>
<reference evidence="1 2" key="1">
    <citation type="journal article" date="2018" name="Mar. Genomics">
        <title>Complete genome sequence of Marinifilaceae bacterium strain SPP2, isolated from the Antarctic marine sediment.</title>
        <authorList>
            <person name="Watanabe M."/>
            <person name="Kojima H."/>
            <person name="Fukui M."/>
        </authorList>
    </citation>
    <scope>NUCLEOTIDE SEQUENCE [LARGE SCALE GENOMIC DNA]</scope>
    <source>
        <strain evidence="1 2">SPP2</strain>
    </source>
</reference>
<proteinExistence type="predicted"/>
<evidence type="ECO:0000313" key="1">
    <source>
        <dbReference type="EMBL" id="BAX78650.1"/>
    </source>
</evidence>
<dbReference type="EMBL" id="AP018042">
    <property type="protein sequence ID" value="BAX78650.1"/>
    <property type="molecule type" value="Genomic_DNA"/>
</dbReference>
<name>A0A1Y1CEB2_9BACT</name>
<sequence length="207" mass="23689">MTFQTPSLQQLKQLAMDKVTTGISSQNHALIVLFDFRLSTFRLLDFVFPGANEHRIPNIHFSVRRSRISSFNPRVAFASLPYPGLLSLSPSGSKNMRFSIIDRTFGFWTLDFRLFDFLTFRLFKPLLNKNDQLNHESVICVFLKKGKPISRVLYSPKRISIIYLGHLSPNASSNPPPEHQPSQPTYAGVLDLATHKAHSHQCHHQCW</sequence>
<dbReference type="Proteomes" id="UP000218267">
    <property type="component" value="Chromosome"/>
</dbReference>